<dbReference type="InterPro" id="IPR029065">
    <property type="entry name" value="Enolase_C-like"/>
</dbReference>
<dbReference type="PANTHER" id="PTHR48080:SF3">
    <property type="entry name" value="ENOLASE SUPERFAMILY MEMBER DDB_G0284701"/>
    <property type="match status" value="1"/>
</dbReference>
<dbReference type="InterPro" id="IPR013342">
    <property type="entry name" value="Mandelate_racemase_C"/>
</dbReference>
<evidence type="ECO:0000313" key="8">
    <source>
        <dbReference type="EMBL" id="QDO84711.1"/>
    </source>
</evidence>
<comment type="similarity">
    <text evidence="1 5">Belongs to the mandelate racemase/muconate lactonizing enzyme family.</text>
</comment>
<dbReference type="InterPro" id="IPR034603">
    <property type="entry name" value="Dipeptide_epimerase"/>
</dbReference>
<proteinExistence type="inferred from homology"/>
<dbReference type="InterPro" id="IPR013341">
    <property type="entry name" value="Mandelate_racemase_N_dom"/>
</dbReference>
<comment type="cofactor">
    <cofactor evidence="5">
        <name>Mg(2+)</name>
        <dbReference type="ChEBI" id="CHEBI:18420"/>
    </cofactor>
    <text evidence="5">Binds 1 Mg(2+) ion per subunit.</text>
</comment>
<keyword evidence="6" id="KW-0472">Membrane</keyword>
<dbReference type="PROSITE" id="PS00909">
    <property type="entry name" value="MR_MLE_2"/>
    <property type="match status" value="1"/>
</dbReference>
<keyword evidence="6" id="KW-0812">Transmembrane</keyword>
<dbReference type="Gene3D" id="3.30.390.10">
    <property type="entry name" value="Enolase-like, N-terminal domain"/>
    <property type="match status" value="1"/>
</dbReference>
<evidence type="ECO:0000256" key="6">
    <source>
        <dbReference type="SAM" id="Phobius"/>
    </source>
</evidence>
<name>A0ABX5X625_9GAMM</name>
<reference evidence="8 9" key="1">
    <citation type="submission" date="2019-07" db="EMBL/GenBank/DDBJ databases">
        <title>Shewanella sp. YLB-06 whole genomic sequence.</title>
        <authorList>
            <person name="Yu L."/>
        </authorList>
    </citation>
    <scope>NUCLEOTIDE SEQUENCE [LARGE SCALE GENOMIC DNA]</scope>
    <source>
        <strain evidence="8 9">YLB-06</strain>
    </source>
</reference>
<dbReference type="EC" id="5.1.1.-" evidence="5"/>
<keyword evidence="9" id="KW-1185">Reference proteome</keyword>
<evidence type="ECO:0000256" key="3">
    <source>
        <dbReference type="ARBA" id="ARBA00022842"/>
    </source>
</evidence>
<keyword evidence="2 5" id="KW-0479">Metal-binding</keyword>
<evidence type="ECO:0000313" key="9">
    <source>
        <dbReference type="Proteomes" id="UP000315947"/>
    </source>
</evidence>
<dbReference type="PANTHER" id="PTHR48080">
    <property type="entry name" value="D-GALACTONATE DEHYDRATASE-RELATED"/>
    <property type="match status" value="1"/>
</dbReference>
<dbReference type="InterPro" id="IPR036849">
    <property type="entry name" value="Enolase-like_C_sf"/>
</dbReference>
<dbReference type="Proteomes" id="UP000315947">
    <property type="component" value="Chromosome"/>
</dbReference>
<dbReference type="Pfam" id="PF02746">
    <property type="entry name" value="MR_MLE_N"/>
    <property type="match status" value="1"/>
</dbReference>
<gene>
    <name evidence="8" type="ORF">FM037_17690</name>
</gene>
<evidence type="ECO:0000256" key="4">
    <source>
        <dbReference type="ARBA" id="ARBA00023235"/>
    </source>
</evidence>
<dbReference type="SFLD" id="SFLDG00180">
    <property type="entry name" value="muconate_cycloisomerase"/>
    <property type="match status" value="1"/>
</dbReference>
<dbReference type="InterPro" id="IPR034593">
    <property type="entry name" value="DgoD-like"/>
</dbReference>
<dbReference type="SUPFAM" id="SSF51604">
    <property type="entry name" value="Enolase C-terminal domain-like"/>
    <property type="match status" value="1"/>
</dbReference>
<accession>A0ABX5X625</accession>
<evidence type="ECO:0000256" key="5">
    <source>
        <dbReference type="RuleBase" id="RU366006"/>
    </source>
</evidence>
<evidence type="ECO:0000259" key="7">
    <source>
        <dbReference type="SMART" id="SM00922"/>
    </source>
</evidence>
<dbReference type="Gene3D" id="3.20.20.120">
    <property type="entry name" value="Enolase-like C-terminal domain"/>
    <property type="match status" value="1"/>
</dbReference>
<keyword evidence="3 5" id="KW-0460">Magnesium</keyword>
<dbReference type="SMART" id="SM00922">
    <property type="entry name" value="MR_MLE"/>
    <property type="match status" value="1"/>
</dbReference>
<dbReference type="RefSeq" id="WP_144047062.1">
    <property type="nucleotide sequence ID" value="NZ_CP041614.1"/>
</dbReference>
<sequence length="341" mass="37114">MSLNYKIHTQAWPLAKEFRISRGAKTQADVVVLMLTDGKHTAWAESVPYARYGETLASVVAQIEHIMPSVHSELTGGELLTIMPAGAARNVIDCALWDLKAKQAQTNVHTLLSLALKTELNTAQTLSLDAPDKMAKAAGELKTNPLIKIKLDADDILGKMQQIHHSAPNSQFIIDANEAWNIDILTDILPKLVPLNVALIEQPLPSEQDELLTGFKPAIPLCADESCHVAADLKHLQNKFQAVNIKLDKTGGLTEAVNLMQQAKQRGFIIMTGCMVGTSLAMAPAYLIGAYSSFVDLDGPLLLANDRADGFSFNRGCMSSASATLWGRADNKQMMEHLHLI</sequence>
<keyword evidence="6" id="KW-1133">Transmembrane helix</keyword>
<dbReference type="InterPro" id="IPR029017">
    <property type="entry name" value="Enolase-like_N"/>
</dbReference>
<evidence type="ECO:0000256" key="1">
    <source>
        <dbReference type="ARBA" id="ARBA00008031"/>
    </source>
</evidence>
<dbReference type="EMBL" id="CP041614">
    <property type="protein sequence ID" value="QDO84711.1"/>
    <property type="molecule type" value="Genomic_DNA"/>
</dbReference>
<evidence type="ECO:0000256" key="2">
    <source>
        <dbReference type="ARBA" id="ARBA00022723"/>
    </source>
</evidence>
<organism evidence="8 9">
    <name type="scientific">Shewanella psychropiezotolerans</name>
    <dbReference type="NCBI Taxonomy" id="2593655"/>
    <lineage>
        <taxon>Bacteria</taxon>
        <taxon>Pseudomonadati</taxon>
        <taxon>Pseudomonadota</taxon>
        <taxon>Gammaproteobacteria</taxon>
        <taxon>Alteromonadales</taxon>
        <taxon>Shewanellaceae</taxon>
        <taxon>Shewanella</taxon>
    </lineage>
</organism>
<dbReference type="CDD" id="cd03319">
    <property type="entry name" value="L-Ala-DL-Glu_epimerase"/>
    <property type="match status" value="1"/>
</dbReference>
<dbReference type="SFLD" id="SFLDS00001">
    <property type="entry name" value="Enolase"/>
    <property type="match status" value="1"/>
</dbReference>
<dbReference type="InterPro" id="IPR018110">
    <property type="entry name" value="Mandel_Rmase/mucon_lact_enz_CS"/>
</dbReference>
<feature type="transmembrane region" description="Helical" evidence="6">
    <location>
        <begin position="268"/>
        <end position="291"/>
    </location>
</feature>
<protein>
    <recommendedName>
        <fullName evidence="5">Dipeptide epimerase</fullName>
        <ecNumber evidence="5">5.1.1.-</ecNumber>
    </recommendedName>
</protein>
<keyword evidence="4 5" id="KW-0413">Isomerase</keyword>
<dbReference type="NCBIfam" id="NF042940">
    <property type="entry name" value="racemase_DgcA"/>
    <property type="match status" value="1"/>
</dbReference>
<dbReference type="SUPFAM" id="SSF54826">
    <property type="entry name" value="Enolase N-terminal domain-like"/>
    <property type="match status" value="1"/>
</dbReference>
<dbReference type="Pfam" id="PF13378">
    <property type="entry name" value="MR_MLE_C"/>
    <property type="match status" value="1"/>
</dbReference>
<dbReference type="SFLD" id="SFLDF00010">
    <property type="entry name" value="dipeptide_epimerase"/>
    <property type="match status" value="1"/>
</dbReference>
<feature type="domain" description="Mandelate racemase/muconate lactonizing enzyme C-terminal" evidence="7">
    <location>
        <begin position="131"/>
        <end position="222"/>
    </location>
</feature>